<organism evidence="1 2">
    <name type="scientific">Hexamita inflata</name>
    <dbReference type="NCBI Taxonomy" id="28002"/>
    <lineage>
        <taxon>Eukaryota</taxon>
        <taxon>Metamonada</taxon>
        <taxon>Diplomonadida</taxon>
        <taxon>Hexamitidae</taxon>
        <taxon>Hexamitinae</taxon>
        <taxon>Hexamita</taxon>
    </lineage>
</organism>
<sequence length="115" mass="13293">MKLARIITTKLVKGIKPTYLSLKMANSSTLIQAYPGTPSCEIKAKSNGNCQKQYQNNGLHYLEYRPHPLRQIQTRKLIIYHTIQVIILNSIYQIAKIQKFVDIFRKGVTEMENQI</sequence>
<reference evidence="1 2" key="1">
    <citation type="submission" date="2024-07" db="EMBL/GenBank/DDBJ databases">
        <authorList>
            <person name="Akdeniz Z."/>
        </authorList>
    </citation>
    <scope>NUCLEOTIDE SEQUENCE [LARGE SCALE GENOMIC DNA]</scope>
</reference>
<accession>A0ABP1HTG0</accession>
<keyword evidence="2" id="KW-1185">Reference proteome</keyword>
<proteinExistence type="predicted"/>
<comment type="caution">
    <text evidence="1">The sequence shown here is derived from an EMBL/GenBank/DDBJ whole genome shotgun (WGS) entry which is preliminary data.</text>
</comment>
<evidence type="ECO:0000313" key="1">
    <source>
        <dbReference type="EMBL" id="CAL5999326.1"/>
    </source>
</evidence>
<name>A0ABP1HTG0_9EUKA</name>
<evidence type="ECO:0000313" key="2">
    <source>
        <dbReference type="Proteomes" id="UP001642409"/>
    </source>
</evidence>
<gene>
    <name evidence="1" type="ORF">HINF_LOCUS16165</name>
</gene>
<protein>
    <submittedName>
        <fullName evidence="1">Hypothetical_protein</fullName>
    </submittedName>
</protein>
<dbReference type="EMBL" id="CAXDID020000039">
    <property type="protein sequence ID" value="CAL5999326.1"/>
    <property type="molecule type" value="Genomic_DNA"/>
</dbReference>
<dbReference type="Proteomes" id="UP001642409">
    <property type="component" value="Unassembled WGS sequence"/>
</dbReference>